<keyword evidence="1" id="KW-0812">Transmembrane</keyword>
<keyword evidence="1" id="KW-1133">Transmembrane helix</keyword>
<evidence type="ECO:0000313" key="2">
    <source>
        <dbReference type="EMBL" id="SUO95750.1"/>
    </source>
</evidence>
<dbReference type="OrthoDB" id="9985566at2"/>
<sequence length="121" mass="13849">MANKRQKIGYQLTLTGLFMLISGFAMSPLFTHDISLKQAIIGLLITLLPLLAYMPRAIKRESRAYQVLALMAPIYLLFGGIIWLWRDAYFGLWFCLAASLLEVGTILHNFQRRKRKTTNLS</sequence>
<keyword evidence="1" id="KW-0472">Membrane</keyword>
<dbReference type="AlphaFoldDB" id="A0A380MT43"/>
<evidence type="ECO:0008006" key="4">
    <source>
        <dbReference type="Google" id="ProtNLM"/>
    </source>
</evidence>
<evidence type="ECO:0000256" key="1">
    <source>
        <dbReference type="SAM" id="Phobius"/>
    </source>
</evidence>
<feature type="transmembrane region" description="Helical" evidence="1">
    <location>
        <begin position="91"/>
        <end position="110"/>
    </location>
</feature>
<feature type="transmembrane region" description="Helical" evidence="1">
    <location>
        <begin position="12"/>
        <end position="30"/>
    </location>
</feature>
<accession>A0A380MT43</accession>
<dbReference type="EMBL" id="UHIC01000001">
    <property type="protein sequence ID" value="SUO95750.1"/>
    <property type="molecule type" value="Genomic_DNA"/>
</dbReference>
<reference evidence="2 3" key="1">
    <citation type="submission" date="2018-06" db="EMBL/GenBank/DDBJ databases">
        <authorList>
            <consortium name="Pathogen Informatics"/>
            <person name="Doyle S."/>
        </authorList>
    </citation>
    <scope>NUCLEOTIDE SEQUENCE [LARGE SCALE GENOMIC DNA]</scope>
    <source>
        <strain evidence="2 3">NCTC13337</strain>
    </source>
</reference>
<dbReference type="Proteomes" id="UP000254601">
    <property type="component" value="Unassembled WGS sequence"/>
</dbReference>
<name>A0A380MT43_9GAMM</name>
<evidence type="ECO:0000313" key="3">
    <source>
        <dbReference type="Proteomes" id="UP000254601"/>
    </source>
</evidence>
<keyword evidence="3" id="KW-1185">Reference proteome</keyword>
<gene>
    <name evidence="2" type="ORF">NCTC13337_01566</name>
</gene>
<proteinExistence type="predicted"/>
<protein>
    <recommendedName>
        <fullName evidence="4">Inner membrane protein</fullName>
    </recommendedName>
</protein>
<organism evidence="2 3">
    <name type="scientific">Suttonella ornithocola</name>
    <dbReference type="NCBI Taxonomy" id="279832"/>
    <lineage>
        <taxon>Bacteria</taxon>
        <taxon>Pseudomonadati</taxon>
        <taxon>Pseudomonadota</taxon>
        <taxon>Gammaproteobacteria</taxon>
        <taxon>Cardiobacteriales</taxon>
        <taxon>Cardiobacteriaceae</taxon>
        <taxon>Suttonella</taxon>
    </lineage>
</organism>
<dbReference type="RefSeq" id="WP_072577354.1">
    <property type="nucleotide sequence ID" value="NZ_LWHB01000162.1"/>
</dbReference>
<feature type="transmembrane region" description="Helical" evidence="1">
    <location>
        <begin position="36"/>
        <end position="53"/>
    </location>
</feature>
<feature type="transmembrane region" description="Helical" evidence="1">
    <location>
        <begin position="65"/>
        <end position="85"/>
    </location>
</feature>